<dbReference type="PANTHER" id="PTHR32089">
    <property type="entry name" value="METHYL-ACCEPTING CHEMOTAXIS PROTEIN MCPB"/>
    <property type="match status" value="1"/>
</dbReference>
<keyword evidence="4" id="KW-0472">Membrane</keyword>
<evidence type="ECO:0000256" key="1">
    <source>
        <dbReference type="ARBA" id="ARBA00023224"/>
    </source>
</evidence>
<evidence type="ECO:0000259" key="5">
    <source>
        <dbReference type="PROSITE" id="PS50111"/>
    </source>
</evidence>
<dbReference type="CDD" id="cd06225">
    <property type="entry name" value="HAMP"/>
    <property type="match status" value="1"/>
</dbReference>
<organism evidence="7 8">
    <name type="scientific">Candidatus Magnetoglobus multicellularis str. Araruama</name>
    <dbReference type="NCBI Taxonomy" id="890399"/>
    <lineage>
        <taxon>Bacteria</taxon>
        <taxon>Pseudomonadati</taxon>
        <taxon>Thermodesulfobacteriota</taxon>
        <taxon>Desulfobacteria</taxon>
        <taxon>Desulfobacterales</taxon>
        <taxon>Desulfobacteraceae</taxon>
        <taxon>Candidatus Magnetoglobus</taxon>
    </lineage>
</organism>
<dbReference type="Proteomes" id="UP000189670">
    <property type="component" value="Unassembled WGS sequence"/>
</dbReference>
<comment type="caution">
    <text evidence="7">The sequence shown here is derived from an EMBL/GenBank/DDBJ whole genome shotgun (WGS) entry which is preliminary data.</text>
</comment>
<name>A0A1V1PH09_9BACT</name>
<evidence type="ECO:0000313" key="8">
    <source>
        <dbReference type="Proteomes" id="UP000189670"/>
    </source>
</evidence>
<dbReference type="EMBL" id="ATBP01000025">
    <property type="protein sequence ID" value="ETR74033.1"/>
    <property type="molecule type" value="Genomic_DNA"/>
</dbReference>
<dbReference type="PANTHER" id="PTHR32089:SF112">
    <property type="entry name" value="LYSOZYME-LIKE PROTEIN-RELATED"/>
    <property type="match status" value="1"/>
</dbReference>
<feature type="transmembrane region" description="Helical" evidence="4">
    <location>
        <begin position="12"/>
        <end position="33"/>
    </location>
</feature>
<dbReference type="AlphaFoldDB" id="A0A1V1PH09"/>
<dbReference type="SMART" id="SM00283">
    <property type="entry name" value="MA"/>
    <property type="match status" value="1"/>
</dbReference>
<gene>
    <name evidence="7" type="ORF">OMM_00502</name>
</gene>
<dbReference type="SMART" id="SM00304">
    <property type="entry name" value="HAMP"/>
    <property type="match status" value="1"/>
</dbReference>
<dbReference type="GO" id="GO:0007165">
    <property type="term" value="P:signal transduction"/>
    <property type="evidence" value="ECO:0007669"/>
    <property type="project" value="UniProtKB-KW"/>
</dbReference>
<feature type="transmembrane region" description="Helical" evidence="4">
    <location>
        <begin position="284"/>
        <end position="303"/>
    </location>
</feature>
<feature type="domain" description="Methyl-accepting transducer" evidence="5">
    <location>
        <begin position="383"/>
        <end position="619"/>
    </location>
</feature>
<sequence length="681" mass="75072">MLTKNLKTNFILGYSILTIITFSLVVVSVFQFISFEKQAKYVTEDIAHALKIASDIKSHIFSLRTAVEKFIYKAIESDKLEAEATIKKIDTFIAQDLKSLLLFCKKKDVELIQEKISSYIESFSNISVRITALQYNAQRLKKDHLDITNSFKNIIISPDNKFFSMILTHAFTQFVNAVSDIQHFMYFHNGDDAQIALEKLKVIIDQLSSCDQCEDIQFMIDDYRDNFDGFIDVSLKLDDEIYQKLLPLAPEIVNLAVDITNNGWSKMERSKNLINIKAEKTKKIIIILGSLTICLGFLMGIIMSRQILKPVKKLVQYATQVSEGDLSTTISLNTSNEIRKINDAINIIVSNFKNIVSDIINNSQQLASASDKLVGISGSLSENASEMQSQSEDVASTSTQMSNNMSTIAESIHQMNANVREVTLSSEEMSIDIQSIKDAIKTLTISMSEIDKTAIKGADTAGKAKLYAANAMKIIDQLGISADNIGEVTKIIKHIADKTNLLALNAAIEAAAAGEYGKGFGVVANAIQQFADQSNNAAEKIAVSISEVQDNIHNAVDAISDVAGVMEHLYTFSEVIQKDVDGQQKITENIFSDISSAMTKTENAAFLMREFSEGIEVISFNTSDAAAGVNTVADKIKHVNLAAKKTALIVENVQFSTTALSQMSDQLMALVNHFKVEKISG</sequence>
<dbReference type="Gene3D" id="1.10.287.950">
    <property type="entry name" value="Methyl-accepting chemotaxis protein"/>
    <property type="match status" value="1"/>
</dbReference>
<keyword evidence="4" id="KW-1133">Transmembrane helix</keyword>
<dbReference type="InterPro" id="IPR004089">
    <property type="entry name" value="MCPsignal_dom"/>
</dbReference>
<accession>A0A1V1PH09</accession>
<keyword evidence="4" id="KW-0812">Transmembrane</keyword>
<evidence type="ECO:0000256" key="3">
    <source>
        <dbReference type="PROSITE-ProRule" id="PRU00284"/>
    </source>
</evidence>
<reference evidence="8" key="1">
    <citation type="submission" date="2012-11" db="EMBL/GenBank/DDBJ databases">
        <authorList>
            <person name="Lucero-Rivera Y.E."/>
            <person name="Tovar-Ramirez D."/>
        </authorList>
    </citation>
    <scope>NUCLEOTIDE SEQUENCE [LARGE SCALE GENOMIC DNA]</scope>
    <source>
        <strain evidence="8">Araruama</strain>
    </source>
</reference>
<evidence type="ECO:0000259" key="6">
    <source>
        <dbReference type="PROSITE" id="PS50885"/>
    </source>
</evidence>
<dbReference type="InterPro" id="IPR003660">
    <property type="entry name" value="HAMP_dom"/>
</dbReference>
<comment type="similarity">
    <text evidence="2">Belongs to the methyl-accepting chemotaxis (MCP) protein family.</text>
</comment>
<dbReference type="PROSITE" id="PS50885">
    <property type="entry name" value="HAMP"/>
    <property type="match status" value="1"/>
</dbReference>
<dbReference type="PROSITE" id="PS50111">
    <property type="entry name" value="CHEMOTAXIS_TRANSDUC_2"/>
    <property type="match status" value="1"/>
</dbReference>
<dbReference type="Pfam" id="PF00672">
    <property type="entry name" value="HAMP"/>
    <property type="match status" value="1"/>
</dbReference>
<keyword evidence="1 3" id="KW-0807">Transducer</keyword>
<protein>
    <submittedName>
        <fullName evidence="7">Methyl-accepting chemotaxis protein</fullName>
    </submittedName>
</protein>
<feature type="domain" description="HAMP" evidence="6">
    <location>
        <begin position="305"/>
        <end position="357"/>
    </location>
</feature>
<dbReference type="Pfam" id="PF00015">
    <property type="entry name" value="MCPsignal"/>
    <property type="match status" value="1"/>
</dbReference>
<dbReference type="SUPFAM" id="SSF58104">
    <property type="entry name" value="Methyl-accepting chemotaxis protein (MCP) signaling domain"/>
    <property type="match status" value="1"/>
</dbReference>
<dbReference type="Gene3D" id="1.10.8.500">
    <property type="entry name" value="HAMP domain in histidine kinase"/>
    <property type="match status" value="1"/>
</dbReference>
<dbReference type="GO" id="GO:0016020">
    <property type="term" value="C:membrane"/>
    <property type="evidence" value="ECO:0007669"/>
    <property type="project" value="InterPro"/>
</dbReference>
<evidence type="ECO:0000313" key="7">
    <source>
        <dbReference type="EMBL" id="ETR74033.1"/>
    </source>
</evidence>
<evidence type="ECO:0000256" key="2">
    <source>
        <dbReference type="ARBA" id="ARBA00029447"/>
    </source>
</evidence>
<proteinExistence type="inferred from homology"/>
<evidence type="ECO:0000256" key="4">
    <source>
        <dbReference type="SAM" id="Phobius"/>
    </source>
</evidence>